<feature type="transmembrane region" description="Helical" evidence="1">
    <location>
        <begin position="45"/>
        <end position="68"/>
    </location>
</feature>
<dbReference type="PANTHER" id="PTHR14796">
    <property type="entry name" value="NEURENSIN 1-RELATED"/>
    <property type="match status" value="1"/>
</dbReference>
<keyword evidence="1" id="KW-0812">Transmembrane</keyword>
<sequence length="120" mass="12655">MLIGGAALATGYLLSPKLEGIGEAEFVVLDQQAVEYNHALGTCRAVGMVLCAIAGALLVTCLLSCGLGRMNQGEGANKEEPLSPIAQQGGPKERWAAIVTEPPVPFQASWVQRVQPKREP</sequence>
<keyword evidence="1" id="KW-0472">Membrane</keyword>
<evidence type="ECO:0000313" key="2">
    <source>
        <dbReference type="EMBL" id="KAH0619307.1"/>
    </source>
</evidence>
<comment type="caution">
    <text evidence="2">The sequence shown here is derived from an EMBL/GenBank/DDBJ whole genome shotgun (WGS) entry which is preliminary data.</text>
</comment>
<accession>A0ABQ7SPS7</accession>
<dbReference type="PANTHER" id="PTHR14796:SF5">
    <property type="entry name" value="NEURENSIN-2"/>
    <property type="match status" value="1"/>
</dbReference>
<protein>
    <submittedName>
        <fullName evidence="2">Uncharacterized protein</fullName>
    </submittedName>
</protein>
<organism evidence="2 3">
    <name type="scientific">Phrynosoma platyrhinos</name>
    <name type="common">Desert horned lizard</name>
    <dbReference type="NCBI Taxonomy" id="52577"/>
    <lineage>
        <taxon>Eukaryota</taxon>
        <taxon>Metazoa</taxon>
        <taxon>Chordata</taxon>
        <taxon>Craniata</taxon>
        <taxon>Vertebrata</taxon>
        <taxon>Euteleostomi</taxon>
        <taxon>Lepidosauria</taxon>
        <taxon>Squamata</taxon>
        <taxon>Bifurcata</taxon>
        <taxon>Unidentata</taxon>
        <taxon>Episquamata</taxon>
        <taxon>Toxicofera</taxon>
        <taxon>Iguania</taxon>
        <taxon>Phrynosomatidae</taxon>
        <taxon>Phrynosomatinae</taxon>
        <taxon>Phrynosoma</taxon>
    </lineage>
</organism>
<dbReference type="Pfam" id="PF14927">
    <property type="entry name" value="Neurensin"/>
    <property type="match status" value="1"/>
</dbReference>
<keyword evidence="1" id="KW-1133">Transmembrane helix</keyword>
<proteinExistence type="predicted"/>
<evidence type="ECO:0000313" key="3">
    <source>
        <dbReference type="Proteomes" id="UP000826234"/>
    </source>
</evidence>
<evidence type="ECO:0000256" key="1">
    <source>
        <dbReference type="SAM" id="Phobius"/>
    </source>
</evidence>
<keyword evidence="3" id="KW-1185">Reference proteome</keyword>
<dbReference type="InterPro" id="IPR024883">
    <property type="entry name" value="Neurensin"/>
</dbReference>
<name>A0ABQ7SPS7_PHRPL</name>
<reference evidence="2 3" key="1">
    <citation type="journal article" date="2022" name="Gigascience">
        <title>A chromosome-level genome assembly and annotation of the desert horned lizard, Phrynosoma platyrhinos, provides insight into chromosomal rearrangements among reptiles.</title>
        <authorList>
            <person name="Koochekian N."/>
            <person name="Ascanio A."/>
            <person name="Farleigh K."/>
            <person name="Card D.C."/>
            <person name="Schield D.R."/>
            <person name="Castoe T.A."/>
            <person name="Jezkova T."/>
        </authorList>
    </citation>
    <scope>NUCLEOTIDE SEQUENCE [LARGE SCALE GENOMIC DNA]</scope>
    <source>
        <strain evidence="2">NK-2021</strain>
    </source>
</reference>
<gene>
    <name evidence="2" type="ORF">JD844_019279</name>
</gene>
<dbReference type="Proteomes" id="UP000826234">
    <property type="component" value="Unassembled WGS sequence"/>
</dbReference>
<dbReference type="EMBL" id="JAIPUX010005289">
    <property type="protein sequence ID" value="KAH0619307.1"/>
    <property type="molecule type" value="Genomic_DNA"/>
</dbReference>